<proteinExistence type="predicted"/>
<reference evidence="1" key="1">
    <citation type="submission" date="2018-05" db="EMBL/GenBank/DDBJ databases">
        <authorList>
            <person name="Lanie J.A."/>
            <person name="Ng W.-L."/>
            <person name="Kazmierczak K.M."/>
            <person name="Andrzejewski T.M."/>
            <person name="Davidsen T.M."/>
            <person name="Wayne K.J."/>
            <person name="Tettelin H."/>
            <person name="Glass J.I."/>
            <person name="Rusch D."/>
            <person name="Podicherti R."/>
            <person name="Tsui H.-C.T."/>
            <person name="Winkler M.E."/>
        </authorList>
    </citation>
    <scope>NUCLEOTIDE SEQUENCE</scope>
</reference>
<dbReference type="EMBL" id="UINC01101605">
    <property type="protein sequence ID" value="SVC62541.1"/>
    <property type="molecule type" value="Genomic_DNA"/>
</dbReference>
<organism evidence="1">
    <name type="scientific">marine metagenome</name>
    <dbReference type="NCBI Taxonomy" id="408172"/>
    <lineage>
        <taxon>unclassified sequences</taxon>
        <taxon>metagenomes</taxon>
        <taxon>ecological metagenomes</taxon>
    </lineage>
</organism>
<protein>
    <submittedName>
        <fullName evidence="1">Uncharacterized protein</fullName>
    </submittedName>
</protein>
<gene>
    <name evidence="1" type="ORF">METZ01_LOCUS315395</name>
</gene>
<feature type="non-terminal residue" evidence="1">
    <location>
        <position position="1"/>
    </location>
</feature>
<dbReference type="AlphaFoldDB" id="A0A382NSK4"/>
<name>A0A382NSK4_9ZZZZ</name>
<accession>A0A382NSK4</accession>
<evidence type="ECO:0000313" key="1">
    <source>
        <dbReference type="EMBL" id="SVC62541.1"/>
    </source>
</evidence>
<sequence length="33" mass="4264">KEIARQRYRQYKESKYELYNHNIDNLKEIYQTK</sequence>